<comment type="caution">
    <text evidence="2">The sequence shown here is derived from an EMBL/GenBank/DDBJ whole genome shotgun (WGS) entry which is preliminary data.</text>
</comment>
<dbReference type="Pfam" id="PF00535">
    <property type="entry name" value="Glycos_transf_2"/>
    <property type="match status" value="1"/>
</dbReference>
<dbReference type="PANTHER" id="PTHR22916:SF67">
    <property type="entry name" value="COLANIC ACID BIOSYNTHESIS GLYCOSYL TRANSFERASE WCAE-RELATED"/>
    <property type="match status" value="1"/>
</dbReference>
<dbReference type="AlphaFoldDB" id="A0AB73ZB78"/>
<dbReference type="GO" id="GO:0016758">
    <property type="term" value="F:hexosyltransferase activity"/>
    <property type="evidence" value="ECO:0007669"/>
    <property type="project" value="UniProtKB-ARBA"/>
</dbReference>
<dbReference type="Proteomes" id="UP000286392">
    <property type="component" value="Unassembled WGS sequence"/>
</dbReference>
<reference evidence="2 3" key="1">
    <citation type="submission" date="2018-08" db="EMBL/GenBank/DDBJ databases">
        <title>A genome reference for cultivated species of the human gut microbiota.</title>
        <authorList>
            <person name="Zou Y."/>
            <person name="Xue W."/>
            <person name="Luo G."/>
        </authorList>
    </citation>
    <scope>NUCLEOTIDE SEQUENCE [LARGE SCALE GENOMIC DNA]</scope>
    <source>
        <strain evidence="2 3">AF39-8AT</strain>
    </source>
</reference>
<dbReference type="PANTHER" id="PTHR22916">
    <property type="entry name" value="GLYCOSYLTRANSFERASE"/>
    <property type="match status" value="1"/>
</dbReference>
<organism evidence="2 3">
    <name type="scientific">Phocaeicola vulgatus</name>
    <name type="common">Bacteroides vulgatus</name>
    <dbReference type="NCBI Taxonomy" id="821"/>
    <lineage>
        <taxon>Bacteria</taxon>
        <taxon>Pseudomonadati</taxon>
        <taxon>Bacteroidota</taxon>
        <taxon>Bacteroidia</taxon>
        <taxon>Bacteroidales</taxon>
        <taxon>Bacteroidaceae</taxon>
        <taxon>Phocaeicola</taxon>
    </lineage>
</organism>
<sequence length="277" mass="31942">MNKLGINIFKMKVSVITINYNNIQGLKTTIQSVISQSYKDMEYIIVDGGSTDGSVDLLVEYSDKISKCICEPDNGVYNAMNKGVSIASGEYCIFMNSGDSFWNSEVLENIFSKHIDVDVLAGKTYCFKNGRFSSMQSAPKKVTMKYLYANSINHQAMLIKTALLREYPYDETLKVYSDWKFCIQTLVVNNLSYQFVDYVIAKYDLSGVSANIKFKEEKQKVLLEYFPHRILCDYELLCKKTLIRKLLPKIGHIIQRLYYYVFIKLRISKCGKFKLEE</sequence>
<dbReference type="RefSeq" id="WP_049764400.1">
    <property type="nucleotide sequence ID" value="NZ_CBCRWF010000048.1"/>
</dbReference>
<dbReference type="EMBL" id="QROB01000003">
    <property type="protein sequence ID" value="RHK90185.1"/>
    <property type="molecule type" value="Genomic_DNA"/>
</dbReference>
<dbReference type="SUPFAM" id="SSF53448">
    <property type="entry name" value="Nucleotide-diphospho-sugar transferases"/>
    <property type="match status" value="1"/>
</dbReference>
<accession>A0AB73ZB78</accession>
<name>A0AB73ZB78_PHOVU</name>
<evidence type="ECO:0000313" key="2">
    <source>
        <dbReference type="EMBL" id="RHK90185.1"/>
    </source>
</evidence>
<feature type="domain" description="Glycosyltransferase 2-like" evidence="1">
    <location>
        <begin position="14"/>
        <end position="137"/>
    </location>
</feature>
<dbReference type="CDD" id="cd06433">
    <property type="entry name" value="GT_2_WfgS_like"/>
    <property type="match status" value="1"/>
</dbReference>
<dbReference type="InterPro" id="IPR029044">
    <property type="entry name" value="Nucleotide-diphossugar_trans"/>
</dbReference>
<dbReference type="Gene3D" id="3.90.550.10">
    <property type="entry name" value="Spore Coat Polysaccharide Biosynthesis Protein SpsA, Chain A"/>
    <property type="match status" value="1"/>
</dbReference>
<evidence type="ECO:0000259" key="1">
    <source>
        <dbReference type="Pfam" id="PF00535"/>
    </source>
</evidence>
<protein>
    <submittedName>
        <fullName evidence="2">Glycosyltransferase</fullName>
    </submittedName>
</protein>
<dbReference type="InterPro" id="IPR001173">
    <property type="entry name" value="Glyco_trans_2-like"/>
</dbReference>
<gene>
    <name evidence="2" type="ORF">DW043_03265</name>
</gene>
<dbReference type="GeneID" id="5304887"/>
<proteinExistence type="predicted"/>
<evidence type="ECO:0000313" key="3">
    <source>
        <dbReference type="Proteomes" id="UP000286392"/>
    </source>
</evidence>